<evidence type="ECO:0000259" key="10">
    <source>
        <dbReference type="PROSITE" id="PS51755"/>
    </source>
</evidence>
<dbReference type="Gene3D" id="1.25.40.10">
    <property type="entry name" value="Tetratricopeptide repeat domain"/>
    <property type="match status" value="1"/>
</dbReference>
<evidence type="ECO:0000256" key="6">
    <source>
        <dbReference type="PROSITE-ProRule" id="PRU01091"/>
    </source>
</evidence>
<dbReference type="Pfam" id="PF00486">
    <property type="entry name" value="Trans_reg_C"/>
    <property type="match status" value="1"/>
</dbReference>
<keyword evidence="4" id="KW-0067">ATP-binding</keyword>
<dbReference type="InterPro" id="IPR016032">
    <property type="entry name" value="Sig_transdc_resp-reg_C-effctor"/>
</dbReference>
<dbReference type="PROSITE" id="PS50011">
    <property type="entry name" value="PROTEIN_KINASE_DOM"/>
    <property type="match status" value="1"/>
</dbReference>
<accession>A0ABV6R1U8</accession>
<feature type="transmembrane region" description="Helical" evidence="8">
    <location>
        <begin position="425"/>
        <end position="448"/>
    </location>
</feature>
<gene>
    <name evidence="11" type="ORF">ACFFGE_06870</name>
</gene>
<dbReference type="CDD" id="cd00383">
    <property type="entry name" value="trans_reg_C"/>
    <property type="match status" value="1"/>
</dbReference>
<dbReference type="SUPFAM" id="SSF56112">
    <property type="entry name" value="Protein kinase-like (PK-like)"/>
    <property type="match status" value="1"/>
</dbReference>
<comment type="caution">
    <text evidence="11">The sequence shown here is derived from an EMBL/GenBank/DDBJ whole genome shotgun (WGS) entry which is preliminary data.</text>
</comment>
<evidence type="ECO:0000256" key="3">
    <source>
        <dbReference type="ARBA" id="ARBA00022777"/>
    </source>
</evidence>
<keyword evidence="3" id="KW-0418">Kinase</keyword>
<evidence type="ECO:0000259" key="9">
    <source>
        <dbReference type="PROSITE" id="PS50011"/>
    </source>
</evidence>
<dbReference type="InterPro" id="IPR008271">
    <property type="entry name" value="Ser/Thr_kinase_AS"/>
</dbReference>
<evidence type="ECO:0000313" key="11">
    <source>
        <dbReference type="EMBL" id="MFC0633597.1"/>
    </source>
</evidence>
<dbReference type="RefSeq" id="WP_376835514.1">
    <property type="nucleotide sequence ID" value="NZ_JBHLSW010000004.1"/>
</dbReference>
<keyword evidence="12" id="KW-1185">Reference proteome</keyword>
<keyword evidence="8" id="KW-0812">Transmembrane</keyword>
<dbReference type="Gene3D" id="1.10.10.10">
    <property type="entry name" value="Winged helix-like DNA-binding domain superfamily/Winged helix DNA-binding domain"/>
    <property type="match status" value="1"/>
</dbReference>
<evidence type="ECO:0000256" key="7">
    <source>
        <dbReference type="SAM" id="Coils"/>
    </source>
</evidence>
<evidence type="ECO:0000256" key="4">
    <source>
        <dbReference type="ARBA" id="ARBA00022840"/>
    </source>
</evidence>
<proteinExistence type="predicted"/>
<dbReference type="InterPro" id="IPR000719">
    <property type="entry name" value="Prot_kinase_dom"/>
</dbReference>
<keyword evidence="7" id="KW-0175">Coiled coil</keyword>
<dbReference type="SUPFAM" id="SSF46894">
    <property type="entry name" value="C-terminal effector domain of the bipartite response regulators"/>
    <property type="match status" value="1"/>
</dbReference>
<dbReference type="PROSITE" id="PS00108">
    <property type="entry name" value="PROTEIN_KINASE_ST"/>
    <property type="match status" value="1"/>
</dbReference>
<evidence type="ECO:0000313" key="12">
    <source>
        <dbReference type="Proteomes" id="UP001589906"/>
    </source>
</evidence>
<sequence length="901" mass="97499">MSLSRRRRRWTFAQAVFDEVAWTLTVDGRAVELEGKPLQVLMELLLHAGETLTRDELLDAVWPDVNVVEASLTTAISKLRRALNDGDATLIETVPKIGYRLTAPVAVEHDTAPPAPRFAFQPGDAVPGRPQWKLEAALGDAGTQDVWRAAHEKSGERRIFKFADSADRLAALRREVTIFRVLKAAAGTAHTGIEILEWNFETRPYWIESRDAGQDLRRALETLDPDAQAEDVRRTLAVQLCRAVAAAHDAGVLHEDLKPSNILVAVDQEGTPVVRLADFGNGRLLDAALLGRLNISGDIDPEALDGERSGTRAYMAPELFAGAPPSVQSDIYALGLIVLQLVTRNFDLTFAPGWEDAVADDLLREDVNAASASDPQARLRDAAELALRLESLEERRAAREARRAEAERLAALEALEARRRARRPAVIAAGIALTVGVLGAAGGGLAALQQRNEARQALALSEASYAFLADEILASPDPTQASQADEPLVTAVLRAANTIDARFSEQPLIAARLHASLAKAFDQRSDYANAFRFYQAADRQFRRGGGEDSDGAVINQLQWATAEALSTREGGLASAQARLAALEPRITATAADDELRFWWASAKAHIALVQSDAEEAQAQFAAAKDYAEAHPERFTPVQRLNIAQRHAFMLLRMGDGAGAEPVFRTLSTQMAALRGVDHPDTLLLRLNLAQSLMIQHRHEAALEQMNALLPVMERRLGRDHRHTLLLLAARQQSLGSLGLYREAAADGDRVWRAAEAKDGPASFAAIAGRTDTGISECRAGNTDVGLANVRAAHGTTTASGLGGPALEQAVRAALADCLVMAGRHREAEALIAGIEPRLVAQLVGDANWDATLSLLQAEIAWAGGRLDEARRLLASSRPGLSGNRDRFLVQRQERLTAALRG</sequence>
<dbReference type="PANTHER" id="PTHR43289:SF33">
    <property type="entry name" value="SERINE_THREONINE KINASE 31"/>
    <property type="match status" value="1"/>
</dbReference>
<dbReference type="SUPFAM" id="SSF48452">
    <property type="entry name" value="TPR-like"/>
    <property type="match status" value="1"/>
</dbReference>
<dbReference type="SMART" id="SM00220">
    <property type="entry name" value="S_TKc"/>
    <property type="match status" value="1"/>
</dbReference>
<dbReference type="InterPro" id="IPR001867">
    <property type="entry name" value="OmpR/PhoB-type_DNA-bd"/>
</dbReference>
<name>A0ABV6R1U8_9CAUL</name>
<organism evidence="11 12">
    <name type="scientific">Brevundimonas balnearis</name>
    <dbReference type="NCBI Taxonomy" id="1572858"/>
    <lineage>
        <taxon>Bacteria</taxon>
        <taxon>Pseudomonadati</taxon>
        <taxon>Pseudomonadota</taxon>
        <taxon>Alphaproteobacteria</taxon>
        <taxon>Caulobacterales</taxon>
        <taxon>Caulobacteraceae</taxon>
        <taxon>Brevundimonas</taxon>
    </lineage>
</organism>
<dbReference type="InterPro" id="IPR036388">
    <property type="entry name" value="WH-like_DNA-bd_sf"/>
</dbReference>
<evidence type="ECO:0000256" key="5">
    <source>
        <dbReference type="ARBA" id="ARBA00023125"/>
    </source>
</evidence>
<keyword evidence="2" id="KW-0547">Nucleotide-binding</keyword>
<feature type="coiled-coil region" evidence="7">
    <location>
        <begin position="382"/>
        <end position="409"/>
    </location>
</feature>
<reference evidence="11 12" key="1">
    <citation type="submission" date="2024-09" db="EMBL/GenBank/DDBJ databases">
        <authorList>
            <person name="Sun Q."/>
            <person name="Mori K."/>
        </authorList>
    </citation>
    <scope>NUCLEOTIDE SEQUENCE [LARGE SCALE GENOMIC DNA]</scope>
    <source>
        <strain evidence="11 12">NCAIM B.02621</strain>
    </source>
</reference>
<dbReference type="InterPro" id="IPR011009">
    <property type="entry name" value="Kinase-like_dom_sf"/>
</dbReference>
<evidence type="ECO:0000256" key="2">
    <source>
        <dbReference type="ARBA" id="ARBA00022741"/>
    </source>
</evidence>
<dbReference type="Pfam" id="PF00069">
    <property type="entry name" value="Pkinase"/>
    <property type="match status" value="1"/>
</dbReference>
<dbReference type="SMART" id="SM00862">
    <property type="entry name" value="Trans_reg_C"/>
    <property type="match status" value="1"/>
</dbReference>
<keyword evidence="8" id="KW-1133">Transmembrane helix</keyword>
<evidence type="ECO:0000256" key="8">
    <source>
        <dbReference type="SAM" id="Phobius"/>
    </source>
</evidence>
<feature type="DNA-binding region" description="OmpR/PhoB-type" evidence="6">
    <location>
        <begin position="7"/>
        <end position="103"/>
    </location>
</feature>
<feature type="domain" description="Protein kinase" evidence="9">
    <location>
        <begin position="132"/>
        <end position="426"/>
    </location>
</feature>
<dbReference type="Proteomes" id="UP001589906">
    <property type="component" value="Unassembled WGS sequence"/>
</dbReference>
<dbReference type="PROSITE" id="PS51755">
    <property type="entry name" value="OMPR_PHOB"/>
    <property type="match status" value="1"/>
</dbReference>
<dbReference type="InterPro" id="IPR011990">
    <property type="entry name" value="TPR-like_helical_dom_sf"/>
</dbReference>
<keyword evidence="5 6" id="KW-0238">DNA-binding</keyword>
<dbReference type="Gene3D" id="1.10.510.10">
    <property type="entry name" value="Transferase(Phosphotransferase) domain 1"/>
    <property type="match status" value="1"/>
</dbReference>
<feature type="domain" description="OmpR/PhoB-type" evidence="10">
    <location>
        <begin position="7"/>
        <end position="103"/>
    </location>
</feature>
<keyword evidence="8" id="KW-0472">Membrane</keyword>
<keyword evidence="1" id="KW-0808">Transferase</keyword>
<evidence type="ECO:0000256" key="1">
    <source>
        <dbReference type="ARBA" id="ARBA00022679"/>
    </source>
</evidence>
<dbReference type="PANTHER" id="PTHR43289">
    <property type="entry name" value="MITOGEN-ACTIVATED PROTEIN KINASE KINASE KINASE 20-RELATED"/>
    <property type="match status" value="1"/>
</dbReference>
<dbReference type="EMBL" id="JBHLSW010000004">
    <property type="protein sequence ID" value="MFC0633597.1"/>
    <property type="molecule type" value="Genomic_DNA"/>
</dbReference>
<protein>
    <submittedName>
        <fullName evidence="11">Winged helix-turn-helix domain-containing protein</fullName>
    </submittedName>
</protein>